<accession>G0UBT5</accession>
<reference evidence="2" key="1">
    <citation type="journal article" date="2012" name="Proc. Natl. Acad. Sci. U.S.A.">
        <title>Antigenic diversity is generated by distinct evolutionary mechanisms in African trypanosome species.</title>
        <authorList>
            <person name="Jackson A.P."/>
            <person name="Berry A."/>
            <person name="Aslett M."/>
            <person name="Allison H.C."/>
            <person name="Burton P."/>
            <person name="Vavrova-Anderson J."/>
            <person name="Brown R."/>
            <person name="Browne H."/>
            <person name="Corton N."/>
            <person name="Hauser H."/>
            <person name="Gamble J."/>
            <person name="Gilderthorp R."/>
            <person name="Marcello L."/>
            <person name="McQuillan J."/>
            <person name="Otto T.D."/>
            <person name="Quail M.A."/>
            <person name="Sanders M.J."/>
            <person name="van Tonder A."/>
            <person name="Ginger M.L."/>
            <person name="Field M.C."/>
            <person name="Barry J.D."/>
            <person name="Hertz-Fowler C."/>
            <person name="Berriman M."/>
        </authorList>
    </citation>
    <scope>NUCLEOTIDE SEQUENCE</scope>
    <source>
        <strain evidence="2">Y486</strain>
    </source>
</reference>
<evidence type="ECO:0000256" key="1">
    <source>
        <dbReference type="SAM" id="MobiDB-lite"/>
    </source>
</evidence>
<feature type="compositionally biased region" description="Low complexity" evidence="1">
    <location>
        <begin position="1245"/>
        <end position="1256"/>
    </location>
</feature>
<dbReference type="EMBL" id="HE573027">
    <property type="protein sequence ID" value="CCC53283.1"/>
    <property type="molecule type" value="Genomic_DNA"/>
</dbReference>
<gene>
    <name evidence="2" type="ORF">TVY486_1107670</name>
</gene>
<proteinExistence type="predicted"/>
<dbReference type="VEuPathDB" id="TriTrypDB:TvY486_1107670"/>
<name>G0UBT5_TRYVY</name>
<organism evidence="2">
    <name type="scientific">Trypanosoma vivax (strain Y486)</name>
    <dbReference type="NCBI Taxonomy" id="1055687"/>
    <lineage>
        <taxon>Eukaryota</taxon>
        <taxon>Discoba</taxon>
        <taxon>Euglenozoa</taxon>
        <taxon>Kinetoplastea</taxon>
        <taxon>Metakinetoplastina</taxon>
        <taxon>Trypanosomatida</taxon>
        <taxon>Trypanosomatidae</taxon>
        <taxon>Trypanosoma</taxon>
        <taxon>Duttonella</taxon>
    </lineage>
</organism>
<feature type="region of interest" description="Disordered" evidence="1">
    <location>
        <begin position="1219"/>
        <end position="1258"/>
    </location>
</feature>
<feature type="compositionally biased region" description="Polar residues" evidence="1">
    <location>
        <begin position="1219"/>
        <end position="1244"/>
    </location>
</feature>
<evidence type="ECO:0000313" key="2">
    <source>
        <dbReference type="EMBL" id="CCC53283.1"/>
    </source>
</evidence>
<sequence>MGAVPEAKRPNTSKEGALVQFWSAVADLHSNRYSSVLERRVVHCFVQLASDHAHPAHIWDVLKRTGLLLVVVRALASKEKLRVLISNDGNFCDYMRSIQLVAEASPHNCLGLLLSPREVTKPLFTSFVRIIGELPLLDCEAPVYRLCCDSYVRTVSLLLSDARNCALLVSEQLSPIGVLFHMMNELITDRQDVALTILWVALQILLHTSNYTSHWVKEFDDLSDSTDWLFTVMDHCKAVRDSIYFFKGGRTIALDILCMLLSLSCSTGGQSETLYLHLKAAYNGIGCAEQHRQADAFVLGTRGVKIAVAAALLAMDHHDALFSFLAWILVRTVEANIDIVIAHCLVDESLVIILQQLVHSYEDNSVHGEPPISTIVRLCVAVHASPSIYAAHKAGAARLCLLLTELTSSSKEQIWVLTVQTMMDFRAISNVELLFTGLFAAELLERLNEKLATLCDQNGHNLMLEFMTEISMRVPSLRNKFLLVVNTLLNLIRSGARTDPQLLRRYIDLFTAICVNASAEVRHVYSDLQDRLTCGSFHDVDSIVSGCWILQTCARVVNESCGARTYFTVHSHGLLSCLERLCLNMRSTFEARQMSRSTSRGGECARVSCPSVVEEVGNEMLLSDDGTTEEARVDSQIYSSQCRFFTIKLHLLCILHSNCSETSARAISSGLMYAVSKGPFLDCPVFTSVVARTFIGLCSVSSRAVFETLPGECQGNATDGSLLERDLHFDMMLQDSYGDGLFYRGIQRIVHAGSLGDLYTVIRGSAKNAPRALFATSIVELVLNVYSKRVENLYTLAESGVLRMLAELLAIVVAEDQKHLPHCREKIIGAIKMLGKYGVDHSSVLFSLALCLDTHADGSVSYDPESTVALLRLWKALLNQSSPSSEPVSFCALSASSPCSTQPGACIGDHSMERLGLTTGMDLPVDYRLQKQDRGVSCVSWLLLEENHRPTTEACDVVLLSLWMDNYDNALQLLVGGDGVLRLQLAVAVSKSQQQLVVPISPPAPGTRIPMGQWCMISVACSTSTSGAATRTSRNSLAVRISLQFGSTRVEVPWVQVVPADIKSPTLAAHGADLLRMVNKISVSTSQDNHAGIQPRFLMGALAFFGDVLTAVEERLLFSMGSDNLLSLSMLDKVFITDLSLTLELLGATNGEMLTSDFPHLTLLRLIRAPPNQDRCWRVNSAAFSPYQNSKKLALVAGGFRGALRVMSNRGCTAACTNSPKRQTTVPASDRFSSSDSLRNVSVDSTSTSIRSTPTSAALKDTGNAQGEVLAAVNKPQFFHVSPLYSILDALGGVSFFLWLAVLQAPRSAAFYEAWECFCLVLQRHTLWGFSSTVPRFGEQHLCTLLRGMLGTRIPVCEKVASSFCEVVGRRSILRPDLLGLLLDFTLWSEDAGAFRVVLHHLRDYLLDDHYSCFNRKVLEHCASGWCDRKRRSALDEFLLHLYVHFQHSTTGEWGSATLSYGTAYLGALCRTVSDMKTILQAVKVFVVIEKDPVASAVKWATELLGIVHCMARQLDCLHVKGSASLGDDVVVLFKCPDESVRRAALQLGHELLRGQHARPGPRARR</sequence>
<protein>
    <submittedName>
        <fullName evidence="2">Putative neurobeachin/beige protein</fullName>
    </submittedName>
</protein>